<accession>A0A0L0V330</accession>
<feature type="chain" id="PRO_5005549352" description="Secreted protein" evidence="2">
    <location>
        <begin position="22"/>
        <end position="163"/>
    </location>
</feature>
<organism evidence="3 4">
    <name type="scientific">Puccinia striiformis f. sp. tritici PST-78</name>
    <dbReference type="NCBI Taxonomy" id="1165861"/>
    <lineage>
        <taxon>Eukaryota</taxon>
        <taxon>Fungi</taxon>
        <taxon>Dikarya</taxon>
        <taxon>Basidiomycota</taxon>
        <taxon>Pucciniomycotina</taxon>
        <taxon>Pucciniomycetes</taxon>
        <taxon>Pucciniales</taxon>
        <taxon>Pucciniaceae</taxon>
        <taxon>Puccinia</taxon>
    </lineage>
</organism>
<evidence type="ECO:0000313" key="4">
    <source>
        <dbReference type="Proteomes" id="UP000054564"/>
    </source>
</evidence>
<reference evidence="4" key="1">
    <citation type="submission" date="2014-03" db="EMBL/GenBank/DDBJ databases">
        <title>The Genome Sequence of Puccinia striiformis f. sp. tritici PST-78.</title>
        <authorList>
            <consortium name="The Broad Institute Genome Sequencing Platform"/>
            <person name="Cuomo C."/>
            <person name="Hulbert S."/>
            <person name="Chen X."/>
            <person name="Walker B."/>
            <person name="Young S.K."/>
            <person name="Zeng Q."/>
            <person name="Gargeya S."/>
            <person name="Fitzgerald M."/>
            <person name="Haas B."/>
            <person name="Abouelleil A."/>
            <person name="Alvarado L."/>
            <person name="Arachchi H.M."/>
            <person name="Berlin A.M."/>
            <person name="Chapman S.B."/>
            <person name="Goldberg J."/>
            <person name="Griggs A."/>
            <person name="Gujja S."/>
            <person name="Hansen M."/>
            <person name="Howarth C."/>
            <person name="Imamovic A."/>
            <person name="Larimer J."/>
            <person name="McCowan C."/>
            <person name="Montmayeur A."/>
            <person name="Murphy C."/>
            <person name="Neiman D."/>
            <person name="Pearson M."/>
            <person name="Priest M."/>
            <person name="Roberts A."/>
            <person name="Saif S."/>
            <person name="Shea T."/>
            <person name="Sisk P."/>
            <person name="Sykes S."/>
            <person name="Wortman J."/>
            <person name="Nusbaum C."/>
            <person name="Birren B."/>
        </authorList>
    </citation>
    <scope>NUCLEOTIDE SEQUENCE [LARGE SCALE GENOMIC DNA]</scope>
    <source>
        <strain evidence="4">race PST-78</strain>
    </source>
</reference>
<evidence type="ECO:0000313" key="3">
    <source>
        <dbReference type="EMBL" id="KNE93687.1"/>
    </source>
</evidence>
<feature type="region of interest" description="Disordered" evidence="1">
    <location>
        <begin position="68"/>
        <end position="87"/>
    </location>
</feature>
<protein>
    <recommendedName>
        <fullName evidence="5">Secreted protein</fullName>
    </recommendedName>
</protein>
<dbReference type="EMBL" id="AJIL01000132">
    <property type="protein sequence ID" value="KNE93687.1"/>
    <property type="molecule type" value="Genomic_DNA"/>
</dbReference>
<feature type="signal peptide" evidence="2">
    <location>
        <begin position="1"/>
        <end position="21"/>
    </location>
</feature>
<gene>
    <name evidence="3" type="ORF">PSTG_12968</name>
</gene>
<sequence length="163" mass="17629">MRIFVASLLIGGLIGLDSSMARPAYSQESGSGIEDVHAFFEHSKPFGKSPEGKDSAYSSPAREYRRDYQRGFSHGSGSSHDERNRRLTESVVVGEISAPDHEQGKWSSDLAKWFSNVAWGASAHDASSGKSADGIHFEDQVVSSQMPFDVLTPAEAAHNRASA</sequence>
<evidence type="ECO:0008006" key="5">
    <source>
        <dbReference type="Google" id="ProtNLM"/>
    </source>
</evidence>
<name>A0A0L0V330_9BASI</name>
<dbReference type="Proteomes" id="UP000054564">
    <property type="component" value="Unassembled WGS sequence"/>
</dbReference>
<keyword evidence="2" id="KW-0732">Signal</keyword>
<comment type="caution">
    <text evidence="3">The sequence shown here is derived from an EMBL/GenBank/DDBJ whole genome shotgun (WGS) entry which is preliminary data.</text>
</comment>
<keyword evidence="4" id="KW-1185">Reference proteome</keyword>
<proteinExistence type="predicted"/>
<evidence type="ECO:0000256" key="2">
    <source>
        <dbReference type="SAM" id="SignalP"/>
    </source>
</evidence>
<dbReference type="AlphaFoldDB" id="A0A0L0V330"/>
<evidence type="ECO:0000256" key="1">
    <source>
        <dbReference type="SAM" id="MobiDB-lite"/>
    </source>
</evidence>